<dbReference type="FunFam" id="3.40.1110.10:FF:000029">
    <property type="entry name" value="Phospholipid-transporting ATPase"/>
    <property type="match status" value="1"/>
</dbReference>
<dbReference type="GO" id="GO:0005886">
    <property type="term" value="C:plasma membrane"/>
    <property type="evidence" value="ECO:0007669"/>
    <property type="project" value="TreeGrafter"/>
</dbReference>
<feature type="domain" description="Reverse transcriptase Ty1/copia-type" evidence="20">
    <location>
        <begin position="531"/>
        <end position="774"/>
    </location>
</feature>
<dbReference type="NCBIfam" id="TIGR01494">
    <property type="entry name" value="ATPase_P-type"/>
    <property type="match status" value="1"/>
</dbReference>
<evidence type="ECO:0000256" key="12">
    <source>
        <dbReference type="ARBA" id="ARBA00022989"/>
    </source>
</evidence>
<keyword evidence="7 16" id="KW-0547">Nucleotide-binding</keyword>
<evidence type="ECO:0000259" key="20">
    <source>
        <dbReference type="Pfam" id="PF07727"/>
    </source>
</evidence>
<dbReference type="SFLD" id="SFLDF00027">
    <property type="entry name" value="p-type_atpase"/>
    <property type="match status" value="1"/>
</dbReference>
<keyword evidence="23" id="KW-0548">Nucleotidyltransferase</keyword>
<dbReference type="InterPro" id="IPR044492">
    <property type="entry name" value="P_typ_ATPase_HD_dom"/>
</dbReference>
<feature type="domain" description="Reverse transcriptase Ty1/copia-type" evidence="20">
    <location>
        <begin position="1096"/>
        <end position="1332"/>
    </location>
</feature>
<proteinExistence type="inferred from homology"/>
<feature type="binding site" evidence="16">
    <location>
        <position position="2099"/>
    </location>
    <ligand>
        <name>ATP</name>
        <dbReference type="ChEBI" id="CHEBI:30616"/>
    </ligand>
</feature>
<dbReference type="PROSITE" id="PS00154">
    <property type="entry name" value="ATPASE_E1_E2"/>
    <property type="match status" value="1"/>
</dbReference>
<feature type="binding site" evidence="16">
    <location>
        <position position="2076"/>
    </location>
    <ligand>
        <name>ATP</name>
        <dbReference type="ChEBI" id="CHEBI:30616"/>
    </ligand>
</feature>
<feature type="binding site" evidence="17">
    <location>
        <position position="1665"/>
    </location>
    <ligand>
        <name>Mg(2+)</name>
        <dbReference type="ChEBI" id="CHEBI:18420"/>
    </ligand>
</feature>
<evidence type="ECO:0000259" key="21">
    <source>
        <dbReference type="Pfam" id="PF16212"/>
    </source>
</evidence>
<dbReference type="PANTHER" id="PTHR24092:SF180">
    <property type="entry name" value="PHOSPHOLIPID-TRANSPORTING ATPASE DNF1-RELATED"/>
    <property type="match status" value="1"/>
</dbReference>
<feature type="binding site" evidence="16">
    <location>
        <position position="1879"/>
    </location>
    <ligand>
        <name>ATP</name>
        <dbReference type="ChEBI" id="CHEBI:30616"/>
    </ligand>
</feature>
<feature type="region of interest" description="Disordered" evidence="18">
    <location>
        <begin position="221"/>
        <end position="241"/>
    </location>
</feature>
<evidence type="ECO:0000256" key="18">
    <source>
        <dbReference type="SAM" id="MobiDB-lite"/>
    </source>
</evidence>
<keyword evidence="4" id="KW-0813">Transport</keyword>
<feature type="binding site" evidence="16">
    <location>
        <position position="1845"/>
    </location>
    <ligand>
        <name>ATP</name>
        <dbReference type="ChEBI" id="CHEBI:30616"/>
    </ligand>
</feature>
<evidence type="ECO:0000256" key="14">
    <source>
        <dbReference type="ARBA" id="ARBA00034036"/>
    </source>
</evidence>
<dbReference type="InterPro" id="IPR006539">
    <property type="entry name" value="P-type_ATPase_IV"/>
</dbReference>
<dbReference type="GO" id="GO:0004190">
    <property type="term" value="F:aspartic-type endopeptidase activity"/>
    <property type="evidence" value="ECO:0007669"/>
    <property type="project" value="UniProtKB-KW"/>
</dbReference>
<keyword evidence="13 19" id="KW-0472">Membrane</keyword>
<feature type="binding site" evidence="16">
    <location>
        <position position="1665"/>
    </location>
    <ligand>
        <name>ATP</name>
        <dbReference type="ChEBI" id="CHEBI:30616"/>
    </ligand>
</feature>
<evidence type="ECO:0000256" key="17">
    <source>
        <dbReference type="PIRSR" id="PIRSR606539-3"/>
    </source>
</evidence>
<feature type="transmembrane region" description="Helical" evidence="19">
    <location>
        <begin position="2334"/>
        <end position="2363"/>
    </location>
</feature>
<dbReference type="InterPro" id="IPR023214">
    <property type="entry name" value="HAD_sf"/>
</dbReference>
<evidence type="ECO:0000259" key="22">
    <source>
        <dbReference type="Pfam" id="PF22936"/>
    </source>
</evidence>
<dbReference type="InterPro" id="IPR036412">
    <property type="entry name" value="HAD-like_sf"/>
</dbReference>
<dbReference type="GO" id="GO:0140327">
    <property type="term" value="F:flippase activity"/>
    <property type="evidence" value="ECO:0007669"/>
    <property type="project" value="UniProtKB-ARBA"/>
</dbReference>
<feature type="transmembrane region" description="Helical" evidence="19">
    <location>
        <begin position="1592"/>
        <end position="1616"/>
    </location>
</feature>
<evidence type="ECO:0000256" key="7">
    <source>
        <dbReference type="ARBA" id="ARBA00022741"/>
    </source>
</evidence>
<comment type="subcellular location">
    <subcellularLocation>
        <location evidence="1">Endomembrane system</location>
        <topology evidence="1">Multi-pass membrane protein</topology>
    </subcellularLocation>
</comment>
<dbReference type="Pfam" id="PF13246">
    <property type="entry name" value="Cation_ATPase"/>
    <property type="match status" value="1"/>
</dbReference>
<dbReference type="GO" id="GO:0048194">
    <property type="term" value="P:Golgi vesicle budding"/>
    <property type="evidence" value="ECO:0007669"/>
    <property type="project" value="TreeGrafter"/>
</dbReference>
<dbReference type="Gene3D" id="3.40.1110.10">
    <property type="entry name" value="Calcium-transporting ATPase, cytoplasmic domain N"/>
    <property type="match status" value="1"/>
</dbReference>
<evidence type="ECO:0000256" key="9">
    <source>
        <dbReference type="ARBA" id="ARBA00022840"/>
    </source>
</evidence>
<dbReference type="InterPro" id="IPR023298">
    <property type="entry name" value="ATPase_P-typ_TM_dom_sf"/>
</dbReference>
<dbReference type="Pfam" id="PF22936">
    <property type="entry name" value="Pol_BBD"/>
    <property type="match status" value="1"/>
</dbReference>
<evidence type="ECO:0000256" key="4">
    <source>
        <dbReference type="ARBA" id="ARBA00022448"/>
    </source>
</evidence>
<dbReference type="InterPro" id="IPR018303">
    <property type="entry name" value="ATPase_P-typ_P_site"/>
</dbReference>
<evidence type="ECO:0000256" key="13">
    <source>
        <dbReference type="ARBA" id="ARBA00023136"/>
    </source>
</evidence>
<feature type="binding site" evidence="17">
    <location>
        <position position="1667"/>
    </location>
    <ligand>
        <name>Mg(2+)</name>
        <dbReference type="ChEBI" id="CHEBI:18420"/>
    </ligand>
</feature>
<dbReference type="GO" id="GO:0045332">
    <property type="term" value="P:phospholipid translocation"/>
    <property type="evidence" value="ECO:0007669"/>
    <property type="project" value="TreeGrafter"/>
</dbReference>
<feature type="compositionally biased region" description="Low complexity" evidence="18">
    <location>
        <begin position="1036"/>
        <end position="1051"/>
    </location>
</feature>
<keyword evidence="10 17" id="KW-0460">Magnesium</keyword>
<accession>A0A445FSH9</accession>
<dbReference type="GO" id="GO:0005524">
    <property type="term" value="F:ATP binding"/>
    <property type="evidence" value="ECO:0007669"/>
    <property type="project" value="UniProtKB-KW"/>
</dbReference>
<feature type="compositionally biased region" description="Polar residues" evidence="18">
    <location>
        <begin position="967"/>
        <end position="993"/>
    </location>
</feature>
<dbReference type="SUPFAM" id="SSF81665">
    <property type="entry name" value="Calcium ATPase, transmembrane domain M"/>
    <property type="match status" value="1"/>
</dbReference>
<dbReference type="InterPro" id="IPR043502">
    <property type="entry name" value="DNA/RNA_pol_sf"/>
</dbReference>
<feature type="binding site" evidence="16">
    <location>
        <position position="2100"/>
    </location>
    <ligand>
        <name>ATP</name>
        <dbReference type="ChEBI" id="CHEBI:30616"/>
    </ligand>
</feature>
<comment type="caution">
    <text evidence="23">The sequence shown here is derived from an EMBL/GenBank/DDBJ whole genome shotgun (WGS) entry which is preliminary data.</text>
</comment>
<protein>
    <recommendedName>
        <fullName evidence="3">P-type phospholipid transporter</fullName>
        <ecNumber evidence="3">7.6.2.1</ecNumber>
    </recommendedName>
</protein>
<dbReference type="SFLD" id="SFLDS00003">
    <property type="entry name" value="Haloacid_Dehalogenase"/>
    <property type="match status" value="1"/>
</dbReference>
<dbReference type="GO" id="GO:0016887">
    <property type="term" value="F:ATP hydrolysis activity"/>
    <property type="evidence" value="ECO:0007669"/>
    <property type="project" value="InterPro"/>
</dbReference>
<evidence type="ECO:0000256" key="5">
    <source>
        <dbReference type="ARBA" id="ARBA00022692"/>
    </source>
</evidence>
<dbReference type="Proteomes" id="UP000289340">
    <property type="component" value="Chromosome 18"/>
</dbReference>
<comment type="similarity">
    <text evidence="2">Belongs to the cation transport ATPase (P-type) (TC 3.A.3) family. Type IV subfamily.</text>
</comment>
<evidence type="ECO:0000256" key="6">
    <source>
        <dbReference type="ARBA" id="ARBA00022723"/>
    </source>
</evidence>
<dbReference type="EMBL" id="QZWG01000018">
    <property type="protein sequence ID" value="RZB51826.1"/>
    <property type="molecule type" value="Genomic_DNA"/>
</dbReference>
<sequence length="2466" mass="277608">MALDSKKTDGSTFSIFGTPTITSEKLNGKNYLAWSASVELWFLGQGYHEHLEQSLETISEDKHEQWKKLDYQFCALLWQSVEPTILTNIRAFKTCYSFWKKAQSIFVNDIQQLYDATQKLATLKQIDHDMVAYVSKAQSAVEELKLSLEADKLEDIKMKLDNLYMVLVLRGMHPDFDHIRDQVLTGQEVPSLENLITRLLRVPSPKIGENSVDRIETSAMVSNRGGRGGRGNRGGRAERGGRPQWSYCKRVGHTQDTCYSIHGFPKKSVNISKSETSEIKFSKADYQEYLQLKVVKESRTSSTISVHNSTACISQSHNNQSPWIIDSSASDHIAGNSSLFSSLSPPKIPHFITLADGSRVAATGIGHVSPISSLSLNFVLLIPGCPFNIISLSQLTRSRNCSVTFDANSFVIQERGTGRTIGVGHESHSLYYLKPNLSWVCSAATSPKLFHERLDKLAARAIKCVFLGYSRLQKELEGNERPAKSFPTPADNPTMDLPEENLDLPIALRKALDHPGWRQAVIDEMQALEHNGTWELVLLPPGKKPVGCRWVYAIKVGANGQIDHLKARLVVKCYTQIYGLDYGDTFSPVAKITSVRLFLAIAAIRHWPLYQFNIKNTFLHGELEEEIYMEQPPGFVAQGESSLVCNLRRSLYGLKQSPRAWFGKFSSIVQAFGMKRSEADHSVFYCYTSSSTCVYLVVYVDDIVITGNDKGKIAPLKEYLFSHFQTKDLGKLKYFLGIEVAQSKDGIFISQRKYALDILKETGMSDCRPTDSPMDPNKKLLPNQGEPYSDLESYQRLVGKLIYLTITRLNISFAVGVVSQFIQSPHNDHWDAVIRILRYIKRTTPRQGLLYEDKGNTQIVGFCDAHWAGSPIDRRSTSRYCVSIGGNLVSWKSKKRNIVARSSAEAEYRAIAVATSDGKIYISKDVIFKEYYTHLFPSDTTSPSIPPTLTNPLAVLNANPPTISEHTTVAPSVSSHPATNPICSPQASPQSFPTEAAVSDFTSQSAASAPVFIPVEPPNSVSEPASPISPNSPFIESSTTSSVNSSSSEVPSPIALVREDNNHPITTRAKARISSLDLNPICFSHMVNQKWHLDPDLLSSRTPIGCKWVFGVKENPDGSVNKYKARLVAKGFHQRLGYDYNETFSLVIKPVTVWILLTFAVTNHWKLQKLDVNNAFLNGILEEEVYMTQPPGFEHPNKDLVCKLNKAIYGLKQAPRAWFEKLKSTLFSYNFQPSKCDPSLFVHNYSSTVVYMLLYVDDIIVTGSNPIFIKSLVSTLNLEFSLKDLGDLDYILGVEVKSQSNASPLLTQSKYIKELLTKTKMDEANPISSPMVGGSKLSKTGSEDFADPTLYSFSKSHYSVHAYCDADWALDPDDRRSTSGAAIFFGPNLVYWWSKKQSVVSRSSTEAEYRSLALATAEVPWIKSLLAELKVPHAPPVIFCDNQSTMVLAHNPVMHSRTKRIELDLFFVREKVIGKQVMMNTMNVPSKRSTLERKLDKLILTLFATLFVMCFIGAVGRRSISKINPKGHPPLLSTHQAQEMLGVWGCIGKNPNPTSAKNKAKLDAIFVNKKYFYLHLDSSEEGSAQFNPKNRFLVFLLTMFTLITLYSTIIPISLYVSIEMIKFIQSTQFINKDLCMYHNETNTPALARTSNLNEELGQVEYIFSDKTGTLTRNLMEFFKCSIGGEVYGNGVTEIERGLAERNGMKIEENRSPNAVHERGFNFDDARIMRGAWRNEPNPDVCKEFFRCLAICHTVLPEGDESPEKIRYQAASPDEAALVIAAKHFGFFFYRRTPTMIYVRESHVEKMGKVQDVSYEILNVLEFNSTRKRQSVVCRYPDGRLVLYCKGADNVVYERLADGNNNIKKVTREHLEQFGSAGLRTLCLAYKELHPDVYESWNEKFIQAKSSLNDREKKLDEVAELIENDLILIGSTAIEDKLQEGVPACIETLQRAGIKIWVLTGDKIETAINIAYACNLINNEMKQFVISSETDAIREVEDRGDQVEIARFIKEEVKRELKKCLEEAQSSFQSLSGPKLALVIDGKCLMYALDPSLRVMLLNLSLNCHAVVCCRVSPLQKAQVTSMVKKGAQKITLSIGDGANDVSMIQAAHVGVGISGMEGMQAVMASDFAIAQFRYLADLLLVHGRWSYLRICKVVIYFFYKNLTFTLTQFWFTFQTGFSGQRFYDDWFQSLYNVIFTALPVIIVGLFDKDVSSSLSKKYPELYMEGIRNVFFKWKVVAIWAFFSVYQSLIFFYFVSTTNLSAKNSAGKVFGLWDVSTMAFTCVVITVNLRLLMICNSITRWHYISVGGSILAWFIFIFIYSGISTPYDRQENIYFVIYVLMSTFYFYVMLLLVPIAALFCDFVYQGVQRWFFPYDYQIIQEMHRDEVDSTGRAQLLEIGNQLTPAEARSHAISQLPREISKHTGFAFDSPGYESFFASQLGVYAPPKAWDVARRASMRSRPKIGQQK</sequence>
<feature type="region of interest" description="Disordered" evidence="18">
    <location>
        <begin position="1018"/>
        <end position="1051"/>
    </location>
</feature>
<evidence type="ECO:0000256" key="15">
    <source>
        <dbReference type="PIRSR" id="PIRSR606539-1"/>
    </source>
</evidence>
<name>A0A445FSH9_GLYSO</name>
<dbReference type="PANTHER" id="PTHR24092">
    <property type="entry name" value="PROBABLE PHOSPHOLIPID-TRANSPORTING ATPASE"/>
    <property type="match status" value="1"/>
</dbReference>
<evidence type="ECO:0000256" key="16">
    <source>
        <dbReference type="PIRSR" id="PIRSR606539-2"/>
    </source>
</evidence>
<feature type="domain" description="Retrovirus-related Pol polyprotein from transposon TNT 1-94-like beta-barrel" evidence="22">
    <location>
        <begin position="323"/>
        <end position="397"/>
    </location>
</feature>
<evidence type="ECO:0000256" key="1">
    <source>
        <dbReference type="ARBA" id="ARBA00004127"/>
    </source>
</evidence>
<dbReference type="InterPro" id="IPR054722">
    <property type="entry name" value="PolX-like_BBD"/>
</dbReference>
<dbReference type="FunFam" id="3.40.50.1000:FF:000023">
    <property type="entry name" value="Phospholipid-transporting ATPase"/>
    <property type="match status" value="1"/>
</dbReference>
<dbReference type="InterPro" id="IPR001757">
    <property type="entry name" value="P_typ_ATPase"/>
</dbReference>
<keyword evidence="5 19" id="KW-0812">Transmembrane</keyword>
<dbReference type="SUPFAM" id="SSF56784">
    <property type="entry name" value="HAD-like"/>
    <property type="match status" value="1"/>
</dbReference>
<dbReference type="GO" id="GO:0016779">
    <property type="term" value="F:nucleotidyltransferase activity"/>
    <property type="evidence" value="ECO:0007669"/>
    <property type="project" value="UniProtKB-KW"/>
</dbReference>
<keyword evidence="24" id="KW-1185">Reference proteome</keyword>
<feature type="binding site" evidence="16">
    <location>
        <position position="1959"/>
    </location>
    <ligand>
        <name>ATP</name>
        <dbReference type="ChEBI" id="CHEBI:30616"/>
    </ligand>
</feature>
<feature type="binding site" evidence="16">
    <location>
        <position position="1666"/>
    </location>
    <ligand>
        <name>ATP</name>
        <dbReference type="ChEBI" id="CHEBI:30616"/>
    </ligand>
</feature>
<evidence type="ECO:0000256" key="19">
    <source>
        <dbReference type="SAM" id="Phobius"/>
    </source>
</evidence>
<feature type="transmembrane region" description="Helical" evidence="19">
    <location>
        <begin position="2269"/>
        <end position="2288"/>
    </location>
</feature>
<evidence type="ECO:0000256" key="11">
    <source>
        <dbReference type="ARBA" id="ARBA00022967"/>
    </source>
</evidence>
<feature type="binding site" evidence="16">
    <location>
        <position position="1774"/>
    </location>
    <ligand>
        <name>ATP</name>
        <dbReference type="ChEBI" id="CHEBI:30616"/>
    </ligand>
</feature>
<dbReference type="InterPro" id="IPR013103">
    <property type="entry name" value="RVT_2"/>
</dbReference>
<feature type="transmembrane region" description="Helical" evidence="19">
    <location>
        <begin position="2121"/>
        <end position="2141"/>
    </location>
</feature>
<feature type="binding site" evidence="16">
    <location>
        <position position="1960"/>
    </location>
    <ligand>
        <name>ATP</name>
        <dbReference type="ChEBI" id="CHEBI:30616"/>
    </ligand>
</feature>
<feature type="binding site" evidence="16">
    <location>
        <position position="1961"/>
    </location>
    <ligand>
        <name>ATP</name>
        <dbReference type="ChEBI" id="CHEBI:30616"/>
    </ligand>
</feature>
<keyword evidence="11" id="KW-1278">Translocase</keyword>
<keyword evidence="8" id="KW-0645">Protease</keyword>
<feature type="binding site" evidence="17">
    <location>
        <position position="2100"/>
    </location>
    <ligand>
        <name>Mg(2+)</name>
        <dbReference type="ChEBI" id="CHEBI:18420"/>
    </ligand>
</feature>
<keyword evidence="6 17" id="KW-0479">Metal-binding</keyword>
<dbReference type="GO" id="GO:0000287">
    <property type="term" value="F:magnesium ion binding"/>
    <property type="evidence" value="ECO:0007669"/>
    <property type="project" value="InterPro"/>
</dbReference>
<dbReference type="Pfam" id="PF14223">
    <property type="entry name" value="Retrotran_gag_2"/>
    <property type="match status" value="1"/>
</dbReference>
<gene>
    <name evidence="23" type="ORF">D0Y65_048315</name>
</gene>
<keyword evidence="8" id="KW-0064">Aspartyl protease</keyword>
<comment type="cofactor">
    <cofactor evidence="17">
        <name>Mg(2+)</name>
        <dbReference type="ChEBI" id="CHEBI:18420"/>
    </cofactor>
</comment>
<feature type="domain" description="P-type ATPase C-terminal" evidence="21">
    <location>
        <begin position="2122"/>
        <end position="2372"/>
    </location>
</feature>
<dbReference type="SFLD" id="SFLDG00002">
    <property type="entry name" value="C1.7:_P-type_atpase_like"/>
    <property type="match status" value="1"/>
</dbReference>
<dbReference type="EC" id="7.6.2.1" evidence="3"/>
<dbReference type="SUPFAM" id="SSF56672">
    <property type="entry name" value="DNA/RNA polymerases"/>
    <property type="match status" value="2"/>
</dbReference>
<dbReference type="InterPro" id="IPR023299">
    <property type="entry name" value="ATPase_P-typ_cyto_dom_N"/>
</dbReference>
<feature type="compositionally biased region" description="Polar residues" evidence="18">
    <location>
        <begin position="1019"/>
        <end position="1035"/>
    </location>
</feature>
<dbReference type="Gene3D" id="3.40.50.1000">
    <property type="entry name" value="HAD superfamily/HAD-like"/>
    <property type="match status" value="1"/>
</dbReference>
<dbReference type="GO" id="GO:0000139">
    <property type="term" value="C:Golgi membrane"/>
    <property type="evidence" value="ECO:0007669"/>
    <property type="project" value="GOC"/>
</dbReference>
<dbReference type="GO" id="GO:0005802">
    <property type="term" value="C:trans-Golgi network"/>
    <property type="evidence" value="ECO:0007669"/>
    <property type="project" value="TreeGrafter"/>
</dbReference>
<evidence type="ECO:0000256" key="3">
    <source>
        <dbReference type="ARBA" id="ARBA00012189"/>
    </source>
</evidence>
<dbReference type="Pfam" id="PF07727">
    <property type="entry name" value="RVT_2"/>
    <property type="match status" value="2"/>
</dbReference>
<evidence type="ECO:0000256" key="10">
    <source>
        <dbReference type="ARBA" id="ARBA00022842"/>
    </source>
</evidence>
<evidence type="ECO:0000256" key="2">
    <source>
        <dbReference type="ARBA" id="ARBA00008109"/>
    </source>
</evidence>
<feature type="binding site" evidence="16">
    <location>
        <position position="1822"/>
    </location>
    <ligand>
        <name>ATP</name>
        <dbReference type="ChEBI" id="CHEBI:30616"/>
    </ligand>
</feature>
<feature type="compositionally biased region" description="Gly residues" evidence="18">
    <location>
        <begin position="225"/>
        <end position="234"/>
    </location>
</feature>
<dbReference type="NCBIfam" id="TIGR01652">
    <property type="entry name" value="ATPase-Plipid"/>
    <property type="match status" value="1"/>
</dbReference>
<keyword evidence="9 16" id="KW-0067">ATP-binding</keyword>
<dbReference type="SUPFAM" id="SSF81660">
    <property type="entry name" value="Metal cation-transporting ATPase, ATP-binding domain N"/>
    <property type="match status" value="1"/>
</dbReference>
<dbReference type="CDD" id="cd09272">
    <property type="entry name" value="RNase_HI_RT_Ty1"/>
    <property type="match status" value="2"/>
</dbReference>
<feature type="active site" description="4-aspartylphosphate intermediate" evidence="15">
    <location>
        <position position="1665"/>
    </location>
</feature>
<reference evidence="23 24" key="1">
    <citation type="submission" date="2018-09" db="EMBL/GenBank/DDBJ databases">
        <title>A high-quality reference genome of wild soybean provides a powerful tool to mine soybean genomes.</title>
        <authorList>
            <person name="Xie M."/>
            <person name="Chung C.Y.L."/>
            <person name="Li M.-W."/>
            <person name="Wong F.-L."/>
            <person name="Chan T.-F."/>
            <person name="Lam H.-M."/>
        </authorList>
    </citation>
    <scope>NUCLEOTIDE SEQUENCE [LARGE SCALE GENOMIC DNA]</scope>
    <source>
        <strain evidence="24">cv. W05</strain>
        <tissue evidence="23">Hypocotyl of etiolated seedlings</tissue>
    </source>
</reference>
<feature type="transmembrane region" description="Helical" evidence="19">
    <location>
        <begin position="2231"/>
        <end position="2254"/>
    </location>
</feature>
<feature type="transmembrane region" description="Helical" evidence="19">
    <location>
        <begin position="2191"/>
        <end position="2210"/>
    </location>
</feature>
<feature type="binding site" evidence="16">
    <location>
        <position position="1667"/>
    </location>
    <ligand>
        <name>ATP</name>
        <dbReference type="ChEBI" id="CHEBI:30616"/>
    </ligand>
</feature>
<feature type="transmembrane region" description="Helical" evidence="19">
    <location>
        <begin position="2153"/>
        <end position="2171"/>
    </location>
</feature>
<evidence type="ECO:0000313" key="23">
    <source>
        <dbReference type="EMBL" id="RZB51826.1"/>
    </source>
</evidence>
<evidence type="ECO:0000313" key="24">
    <source>
        <dbReference type="Proteomes" id="UP000289340"/>
    </source>
</evidence>
<dbReference type="Pfam" id="PF16212">
    <property type="entry name" value="PhoLip_ATPase_C"/>
    <property type="match status" value="1"/>
</dbReference>
<evidence type="ECO:0000256" key="8">
    <source>
        <dbReference type="ARBA" id="ARBA00022750"/>
    </source>
</evidence>
<keyword evidence="23" id="KW-0808">Transferase</keyword>
<feature type="binding site" evidence="17">
    <location>
        <position position="2096"/>
    </location>
    <ligand>
        <name>Mg(2+)</name>
        <dbReference type="ChEBI" id="CHEBI:18420"/>
    </ligand>
</feature>
<dbReference type="GO" id="GO:0005783">
    <property type="term" value="C:endoplasmic reticulum"/>
    <property type="evidence" value="ECO:0007669"/>
    <property type="project" value="UniProtKB-ARBA"/>
</dbReference>
<feature type="region of interest" description="Disordered" evidence="18">
    <location>
        <begin position="967"/>
        <end position="999"/>
    </location>
</feature>
<keyword evidence="12 19" id="KW-1133">Transmembrane helix</keyword>
<organism evidence="23 24">
    <name type="scientific">Glycine soja</name>
    <name type="common">Wild soybean</name>
    <dbReference type="NCBI Taxonomy" id="3848"/>
    <lineage>
        <taxon>Eukaryota</taxon>
        <taxon>Viridiplantae</taxon>
        <taxon>Streptophyta</taxon>
        <taxon>Embryophyta</taxon>
        <taxon>Tracheophyta</taxon>
        <taxon>Spermatophyta</taxon>
        <taxon>Magnoliopsida</taxon>
        <taxon>eudicotyledons</taxon>
        <taxon>Gunneridae</taxon>
        <taxon>Pentapetalae</taxon>
        <taxon>rosids</taxon>
        <taxon>fabids</taxon>
        <taxon>Fabales</taxon>
        <taxon>Fabaceae</taxon>
        <taxon>Papilionoideae</taxon>
        <taxon>50 kb inversion clade</taxon>
        <taxon>NPAAA clade</taxon>
        <taxon>indigoferoid/millettioid clade</taxon>
        <taxon>Phaseoleae</taxon>
        <taxon>Glycine</taxon>
        <taxon>Glycine subgen. Soja</taxon>
    </lineage>
</organism>
<keyword evidence="8" id="KW-0378">Hydrolase</keyword>
<feature type="transmembrane region" description="Helical" evidence="19">
    <location>
        <begin position="1498"/>
        <end position="1516"/>
    </location>
</feature>
<comment type="catalytic activity">
    <reaction evidence="14">
        <text>ATP + H2O + phospholipidSide 1 = ADP + phosphate + phospholipidSide 2.</text>
        <dbReference type="EC" id="7.6.2.1"/>
    </reaction>
</comment>
<feature type="binding site" evidence="16">
    <location>
        <position position="2070"/>
    </location>
    <ligand>
        <name>ATP</name>
        <dbReference type="ChEBI" id="CHEBI:30616"/>
    </ligand>
</feature>
<feature type="transmembrane region" description="Helical" evidence="19">
    <location>
        <begin position="2300"/>
        <end position="2322"/>
    </location>
</feature>
<dbReference type="InterPro" id="IPR032630">
    <property type="entry name" value="P_typ_ATPase_c"/>
</dbReference>